<dbReference type="OrthoDB" id="245697at2759"/>
<dbReference type="SMART" id="SM00292">
    <property type="entry name" value="BRCT"/>
    <property type="match status" value="1"/>
</dbReference>
<dbReference type="SUPFAM" id="SSF52113">
    <property type="entry name" value="BRCT domain"/>
    <property type="match status" value="1"/>
</dbReference>
<dbReference type="AlphaFoldDB" id="A0A8H3IXJ9"/>
<dbReference type="InterPro" id="IPR031669">
    <property type="entry name" value="Fn3_2"/>
</dbReference>
<feature type="compositionally biased region" description="Polar residues" evidence="1">
    <location>
        <begin position="390"/>
        <end position="402"/>
    </location>
</feature>
<dbReference type="Gene3D" id="2.60.40.10">
    <property type="entry name" value="Immunoglobulins"/>
    <property type="match status" value="1"/>
</dbReference>
<dbReference type="SUPFAM" id="SSF49265">
    <property type="entry name" value="Fibronectin type III"/>
    <property type="match status" value="1"/>
</dbReference>
<dbReference type="InterPro" id="IPR013783">
    <property type="entry name" value="Ig-like_fold"/>
</dbReference>
<accession>A0A8H3IXJ9</accession>
<evidence type="ECO:0000259" key="2">
    <source>
        <dbReference type="PROSITE" id="PS50172"/>
    </source>
</evidence>
<dbReference type="GO" id="GO:0005802">
    <property type="term" value="C:trans-Golgi network"/>
    <property type="evidence" value="ECO:0007669"/>
    <property type="project" value="TreeGrafter"/>
</dbReference>
<dbReference type="FunFam" id="2.60.40.10:FF:000453">
    <property type="entry name" value="Chitin biosynthesis protein CHS5"/>
    <property type="match status" value="1"/>
</dbReference>
<dbReference type="InterPro" id="IPR036116">
    <property type="entry name" value="FN3_sf"/>
</dbReference>
<dbReference type="InterPro" id="IPR052827">
    <property type="entry name" value="CHS_Export/Cell_Fusion_Reg"/>
</dbReference>
<proteinExistence type="predicted"/>
<organism evidence="4 5">
    <name type="scientific">Heterodermia speciosa</name>
    <dbReference type="NCBI Taxonomy" id="116794"/>
    <lineage>
        <taxon>Eukaryota</taxon>
        <taxon>Fungi</taxon>
        <taxon>Dikarya</taxon>
        <taxon>Ascomycota</taxon>
        <taxon>Pezizomycotina</taxon>
        <taxon>Lecanoromycetes</taxon>
        <taxon>OSLEUM clade</taxon>
        <taxon>Lecanoromycetidae</taxon>
        <taxon>Caliciales</taxon>
        <taxon>Physciaceae</taxon>
        <taxon>Heterodermia</taxon>
    </lineage>
</organism>
<dbReference type="InterPro" id="IPR036420">
    <property type="entry name" value="BRCT_dom_sf"/>
</dbReference>
<dbReference type="Proteomes" id="UP000664521">
    <property type="component" value="Unassembled WGS sequence"/>
</dbReference>
<dbReference type="InterPro" id="IPR031673">
    <property type="entry name" value="Chs5_N"/>
</dbReference>
<evidence type="ECO:0000313" key="5">
    <source>
        <dbReference type="Proteomes" id="UP000664521"/>
    </source>
</evidence>
<dbReference type="CDD" id="cd13945">
    <property type="entry name" value="Chs5_N"/>
    <property type="match status" value="1"/>
</dbReference>
<name>A0A8H3IXJ9_9LECA</name>
<evidence type="ECO:0000256" key="1">
    <source>
        <dbReference type="SAM" id="MobiDB-lite"/>
    </source>
</evidence>
<dbReference type="Pfam" id="PF12738">
    <property type="entry name" value="PTCB-BRCT"/>
    <property type="match status" value="1"/>
</dbReference>
<feature type="compositionally biased region" description="Basic and acidic residues" evidence="1">
    <location>
        <begin position="364"/>
        <end position="374"/>
    </location>
</feature>
<feature type="domain" description="BRCT" evidence="2">
    <location>
        <begin position="163"/>
        <end position="251"/>
    </location>
</feature>
<dbReference type="Gene3D" id="3.40.50.10190">
    <property type="entry name" value="BRCT domain"/>
    <property type="match status" value="1"/>
</dbReference>
<sequence>MLISLTVGKVDAGVAVLLTEDKRLIEFPSILLPPSISSGSIVDITVARNTASEASAQKSFSALQNSILKTFGISSPSPPVLRCRNATQTSVVLEWDPIQLETADLRSLSLYRNGSKAGAIPRPMEITSTKISGLAVDTEYIFYLVLRTSAGMYSSEKLAVRTHKMTDLSGITVTPGVLPAPLRESLTGAVERIGAKIAETVRIDTTHFVCTEGRGREWEKAAEMNIPVVRPEWVEGCEREGRIVGVRGYYLNADPRLRNPGPGVGVQKGISSDQPPRPPMLQNRRTESQSTLPTREKQQAPNPLKQNPPSPGNLDADRPAASPGSETGPPPPPAKDTPAQEPGTPSTVRSVESAEVRVTSPSEPDQHRAEHDEVSGDEDEEERRKGPSSLGDSTASFTEVAL</sequence>
<dbReference type="CDD" id="cd17742">
    <property type="entry name" value="BRCT_CHS5_like"/>
    <property type="match status" value="1"/>
</dbReference>
<gene>
    <name evidence="4" type="primary">CHS5</name>
    <name evidence="4" type="ORF">HETSPECPRED_010527</name>
</gene>
<evidence type="ECO:0000259" key="3">
    <source>
        <dbReference type="PROSITE" id="PS50853"/>
    </source>
</evidence>
<dbReference type="PANTHER" id="PTHR47351:SF1">
    <property type="entry name" value="CHITIN BIOSYNTHESIS PROTEIN CHS5"/>
    <property type="match status" value="1"/>
</dbReference>
<feature type="compositionally biased region" description="Polar residues" evidence="1">
    <location>
        <begin position="288"/>
        <end position="305"/>
    </location>
</feature>
<dbReference type="InterPro" id="IPR003961">
    <property type="entry name" value="FN3_dom"/>
</dbReference>
<dbReference type="PROSITE" id="PS50172">
    <property type="entry name" value="BRCT"/>
    <property type="match status" value="1"/>
</dbReference>
<protein>
    <submittedName>
        <fullName evidence="4">Chitin synthase, class 5</fullName>
    </submittedName>
</protein>
<dbReference type="GO" id="GO:0006893">
    <property type="term" value="P:Golgi to plasma membrane transport"/>
    <property type="evidence" value="ECO:0007669"/>
    <property type="project" value="TreeGrafter"/>
</dbReference>
<dbReference type="EMBL" id="CAJPDS010000097">
    <property type="protein sequence ID" value="CAF9937013.1"/>
    <property type="molecule type" value="Genomic_DNA"/>
</dbReference>
<dbReference type="CDD" id="cd00063">
    <property type="entry name" value="FN3"/>
    <property type="match status" value="1"/>
</dbReference>
<keyword evidence="5" id="KW-1185">Reference proteome</keyword>
<dbReference type="Gene3D" id="6.20.120.50">
    <property type="match status" value="1"/>
</dbReference>
<dbReference type="GO" id="GO:0000747">
    <property type="term" value="P:conjugation with cellular fusion"/>
    <property type="evidence" value="ECO:0007669"/>
    <property type="project" value="TreeGrafter"/>
</dbReference>
<dbReference type="PROSITE" id="PS50853">
    <property type="entry name" value="FN3"/>
    <property type="match status" value="1"/>
</dbReference>
<reference evidence="4" key="1">
    <citation type="submission" date="2021-03" db="EMBL/GenBank/DDBJ databases">
        <authorList>
            <person name="Tagirdzhanova G."/>
        </authorList>
    </citation>
    <scope>NUCLEOTIDE SEQUENCE</scope>
</reference>
<dbReference type="GO" id="GO:0034044">
    <property type="term" value="C:exomer complex"/>
    <property type="evidence" value="ECO:0007669"/>
    <property type="project" value="TreeGrafter"/>
</dbReference>
<dbReference type="Pfam" id="PF16893">
    <property type="entry name" value="fn3_2"/>
    <property type="match status" value="1"/>
</dbReference>
<dbReference type="Pfam" id="PF16892">
    <property type="entry name" value="CHS5_N"/>
    <property type="match status" value="1"/>
</dbReference>
<dbReference type="InterPro" id="IPR001357">
    <property type="entry name" value="BRCT_dom"/>
</dbReference>
<feature type="region of interest" description="Disordered" evidence="1">
    <location>
        <begin position="252"/>
        <end position="402"/>
    </location>
</feature>
<dbReference type="PANTHER" id="PTHR47351">
    <property type="entry name" value="CHITIN BIOSYNTHESIS PROTEIN CHS5"/>
    <property type="match status" value="1"/>
</dbReference>
<evidence type="ECO:0000313" key="4">
    <source>
        <dbReference type="EMBL" id="CAF9937013.1"/>
    </source>
</evidence>
<comment type="caution">
    <text evidence="4">The sequence shown here is derived from an EMBL/GenBank/DDBJ whole genome shotgun (WGS) entry which is preliminary data.</text>
</comment>
<dbReference type="GO" id="GO:0046983">
    <property type="term" value="F:protein dimerization activity"/>
    <property type="evidence" value="ECO:0007669"/>
    <property type="project" value="InterPro"/>
</dbReference>
<feature type="domain" description="Fibronectin type-III" evidence="3">
    <location>
        <begin position="75"/>
        <end position="169"/>
    </location>
</feature>